<dbReference type="EMBL" id="CADCXU010027299">
    <property type="protein sequence ID" value="CAB0014136.1"/>
    <property type="molecule type" value="Genomic_DNA"/>
</dbReference>
<evidence type="ECO:0000313" key="1">
    <source>
        <dbReference type="EMBL" id="CAB0014136.1"/>
    </source>
</evidence>
<evidence type="ECO:0000313" key="2">
    <source>
        <dbReference type="Proteomes" id="UP000479000"/>
    </source>
</evidence>
<feature type="non-terminal residue" evidence="1">
    <location>
        <position position="1"/>
    </location>
</feature>
<proteinExistence type="predicted"/>
<protein>
    <submittedName>
        <fullName evidence="1">Uncharacterized protein</fullName>
    </submittedName>
</protein>
<gene>
    <name evidence="1" type="ORF">NTEN_LOCUS18626</name>
</gene>
<sequence length="68" mass="7890">VCLAEGEDRPMKNNNLQLSIRGELSNLFLFRTTRMSGSTCPPTCARRWSESANSHERLHRLFKVEIRK</sequence>
<reference evidence="1 2" key="1">
    <citation type="submission" date="2020-02" db="EMBL/GenBank/DDBJ databases">
        <authorList>
            <person name="Ferguson B K."/>
        </authorList>
    </citation>
    <scope>NUCLEOTIDE SEQUENCE [LARGE SCALE GENOMIC DNA]</scope>
</reference>
<dbReference type="Proteomes" id="UP000479000">
    <property type="component" value="Unassembled WGS sequence"/>
</dbReference>
<accession>A0A6H5HJ52</accession>
<organism evidence="1 2">
    <name type="scientific">Nesidiocoris tenuis</name>
    <dbReference type="NCBI Taxonomy" id="355587"/>
    <lineage>
        <taxon>Eukaryota</taxon>
        <taxon>Metazoa</taxon>
        <taxon>Ecdysozoa</taxon>
        <taxon>Arthropoda</taxon>
        <taxon>Hexapoda</taxon>
        <taxon>Insecta</taxon>
        <taxon>Pterygota</taxon>
        <taxon>Neoptera</taxon>
        <taxon>Paraneoptera</taxon>
        <taxon>Hemiptera</taxon>
        <taxon>Heteroptera</taxon>
        <taxon>Panheteroptera</taxon>
        <taxon>Cimicomorpha</taxon>
        <taxon>Miridae</taxon>
        <taxon>Dicyphina</taxon>
        <taxon>Nesidiocoris</taxon>
    </lineage>
</organism>
<name>A0A6H5HJ52_9HEMI</name>
<keyword evidence="2" id="KW-1185">Reference proteome</keyword>
<dbReference type="AlphaFoldDB" id="A0A6H5HJ52"/>